<comment type="subcellular location">
    <subcellularLocation>
        <location evidence="1">Membrane</location>
        <topology evidence="1">Multi-pass membrane protein</topology>
    </subcellularLocation>
</comment>
<keyword evidence="3 5" id="KW-1133">Transmembrane helix</keyword>
<gene>
    <name evidence="6" type="ORF">GCM10007320_36700</name>
</gene>
<feature type="transmembrane region" description="Helical" evidence="5">
    <location>
        <begin position="72"/>
        <end position="95"/>
    </location>
</feature>
<proteinExistence type="predicted"/>
<keyword evidence="7" id="KW-1185">Reference proteome</keyword>
<accession>A0ABQ3G4K4</accession>
<evidence type="ECO:0008006" key="8">
    <source>
        <dbReference type="Google" id="ProtNLM"/>
    </source>
</evidence>
<evidence type="ECO:0000313" key="6">
    <source>
        <dbReference type="EMBL" id="GHC89252.1"/>
    </source>
</evidence>
<evidence type="ECO:0000256" key="3">
    <source>
        <dbReference type="ARBA" id="ARBA00022989"/>
    </source>
</evidence>
<dbReference type="Proteomes" id="UP000626210">
    <property type="component" value="Unassembled WGS sequence"/>
</dbReference>
<keyword evidence="2 5" id="KW-0812">Transmembrane</keyword>
<evidence type="ECO:0000256" key="2">
    <source>
        <dbReference type="ARBA" id="ARBA00022692"/>
    </source>
</evidence>
<protein>
    <recommendedName>
        <fullName evidence="8">DoxX family protein</fullName>
    </recommendedName>
</protein>
<evidence type="ECO:0000256" key="4">
    <source>
        <dbReference type="ARBA" id="ARBA00023136"/>
    </source>
</evidence>
<feature type="transmembrane region" description="Helical" evidence="5">
    <location>
        <begin position="47"/>
        <end position="66"/>
    </location>
</feature>
<dbReference type="InterPro" id="IPR032808">
    <property type="entry name" value="DoxX"/>
</dbReference>
<evidence type="ECO:0000256" key="1">
    <source>
        <dbReference type="ARBA" id="ARBA00004141"/>
    </source>
</evidence>
<comment type="caution">
    <text evidence="6">The sequence shown here is derived from an EMBL/GenBank/DDBJ whole genome shotgun (WGS) entry which is preliminary data.</text>
</comment>
<dbReference type="Pfam" id="PF07681">
    <property type="entry name" value="DoxX"/>
    <property type="match status" value="1"/>
</dbReference>
<evidence type="ECO:0000256" key="5">
    <source>
        <dbReference type="SAM" id="Phobius"/>
    </source>
</evidence>
<organism evidence="6 7">
    <name type="scientific">Pseudorhodoferax aquiterrae</name>
    <dbReference type="NCBI Taxonomy" id="747304"/>
    <lineage>
        <taxon>Bacteria</taxon>
        <taxon>Pseudomonadati</taxon>
        <taxon>Pseudomonadota</taxon>
        <taxon>Betaproteobacteria</taxon>
        <taxon>Burkholderiales</taxon>
        <taxon>Comamonadaceae</taxon>
    </lineage>
</organism>
<dbReference type="RefSeq" id="WP_189688384.1">
    <property type="nucleotide sequence ID" value="NZ_BMYK01000012.1"/>
</dbReference>
<sequence>MEVVASPWVQGLALLLLCSAYLQGAFDKARDFPAAVAEMRQFGLAPAAPLAAATIALEAVASVMVVSGWGRWLGALALCGFTLLATVLAAPFWSVPAPQRRPMANTFFEHLGLAGAFLLVAIHDLGTTP</sequence>
<keyword evidence="4 5" id="KW-0472">Membrane</keyword>
<reference evidence="7" key="1">
    <citation type="journal article" date="2019" name="Int. J. Syst. Evol. Microbiol.">
        <title>The Global Catalogue of Microorganisms (GCM) 10K type strain sequencing project: providing services to taxonomists for standard genome sequencing and annotation.</title>
        <authorList>
            <consortium name="The Broad Institute Genomics Platform"/>
            <consortium name="The Broad Institute Genome Sequencing Center for Infectious Disease"/>
            <person name="Wu L."/>
            <person name="Ma J."/>
        </authorList>
    </citation>
    <scope>NUCLEOTIDE SEQUENCE [LARGE SCALE GENOMIC DNA]</scope>
    <source>
        <strain evidence="7">KCTC 23314</strain>
    </source>
</reference>
<evidence type="ECO:0000313" key="7">
    <source>
        <dbReference type="Proteomes" id="UP000626210"/>
    </source>
</evidence>
<feature type="transmembrane region" description="Helical" evidence="5">
    <location>
        <begin position="6"/>
        <end position="26"/>
    </location>
</feature>
<dbReference type="EMBL" id="BMYK01000012">
    <property type="protein sequence ID" value="GHC89252.1"/>
    <property type="molecule type" value="Genomic_DNA"/>
</dbReference>
<feature type="transmembrane region" description="Helical" evidence="5">
    <location>
        <begin position="107"/>
        <end position="126"/>
    </location>
</feature>
<name>A0ABQ3G4K4_9BURK</name>